<proteinExistence type="predicted"/>
<keyword evidence="1" id="KW-0472">Membrane</keyword>
<evidence type="ECO:0000256" key="1">
    <source>
        <dbReference type="SAM" id="Phobius"/>
    </source>
</evidence>
<sequence length="338" mass="38827">MDMDNNEQLIEAGTSFTLEMDRFYNQTPEAQAAEVLNDIIRITNVSEEQTSEPVEEEVNQVFTDDIPILVEESHVELTSEEEALLAAALESQNNEIPINSSTLLVEDVTSRFSGASWYDKIRTKIILLAGLGGIGSYVAFLLSRMHPFKIIMYDDDIVESTNMSGQLYCMENIGEYKVNAIYNTMKRFSNFYNVNALRERITDETPARDIMICGFDNMEARKTFYRVWKAHVRCSDNKDECLFIDGRLAAEEFQVFAIKGDDERAMRIYEEEWLFDDSEAEETLCSYKQTTFMANMIGSVMVNLFVNFVANECDPVFPRDVPFLTTYDASTMYFKVEM</sequence>
<dbReference type="InterPro" id="IPR000594">
    <property type="entry name" value="ThiF_NAD_FAD-bd"/>
</dbReference>
<feature type="domain" description="THIF-type NAD/FAD binding fold" evidence="2">
    <location>
        <begin position="114"/>
        <end position="332"/>
    </location>
</feature>
<dbReference type="Pfam" id="PF00899">
    <property type="entry name" value="ThiF"/>
    <property type="match status" value="1"/>
</dbReference>
<organism evidence="3 4">
    <name type="scientific">Kolpuevirus sp. 'frurule'</name>
    <dbReference type="NCBI Taxonomy" id="3028514"/>
    <lineage>
        <taxon>Viruses</taxon>
        <taxon>Duplodnaviria</taxon>
        <taxon>Heunggongvirae</taxon>
        <taxon>Uroviricota</taxon>
        <taxon>Caudoviricetes</taxon>
        <taxon>Crassvirales</taxon>
        <taxon>Steigviridae</taxon>
        <taxon>Asinivirinae</taxon>
        <taxon>Kolpuevirus</taxon>
    </lineage>
</organism>
<keyword evidence="1" id="KW-0812">Transmembrane</keyword>
<reference evidence="3" key="1">
    <citation type="journal article" date="2023" name="bioRxiv">
        <title>Novel crAssphage isolates exhibit conserved gene order and purifying selection of the host specificity protein.</title>
        <authorList>
            <person name="Papudeshi B."/>
            <person name="Vega A.A."/>
            <person name="Souza C."/>
            <person name="Giles S.K."/>
            <person name="Mallawaarachchi V."/>
            <person name="Roach M.J."/>
            <person name="An M."/>
            <person name="Jacobson N."/>
            <person name="McNair K."/>
            <person name="Mora M.F."/>
            <person name="Pastrana K."/>
            <person name="Leigh C."/>
            <person name="Cram C."/>
            <person name="Plewa W.S."/>
            <person name="Grigson S.R."/>
            <person name="Bouras G."/>
            <person name="Decewicz P."/>
            <person name="Luque A."/>
            <person name="Droit L."/>
            <person name="Handley S.A."/>
            <person name="Segall A.M."/>
            <person name="Dinsdale E.A."/>
            <person name="Edwards R.A."/>
        </authorList>
    </citation>
    <scope>NUCLEOTIDE SEQUENCE</scope>
    <source>
        <strain evidence="3">Bc03</strain>
    </source>
</reference>
<feature type="transmembrane region" description="Helical" evidence="1">
    <location>
        <begin position="125"/>
        <end position="142"/>
    </location>
</feature>
<dbReference type="InterPro" id="IPR035985">
    <property type="entry name" value="Ubiquitin-activating_enz"/>
</dbReference>
<dbReference type="Proteomes" id="UP001225300">
    <property type="component" value="Segment"/>
</dbReference>
<evidence type="ECO:0000313" key="4">
    <source>
        <dbReference type="Proteomes" id="UP001225300"/>
    </source>
</evidence>
<dbReference type="EMBL" id="OQ198718">
    <property type="protein sequence ID" value="WEY17573.1"/>
    <property type="molecule type" value="Genomic_DNA"/>
</dbReference>
<keyword evidence="1" id="KW-1133">Transmembrane helix</keyword>
<evidence type="ECO:0000313" key="3">
    <source>
        <dbReference type="EMBL" id="WEY17573.1"/>
    </source>
</evidence>
<keyword evidence="4" id="KW-1185">Reference proteome</keyword>
<dbReference type="GO" id="GO:0008641">
    <property type="term" value="F:ubiquitin-like modifier activating enzyme activity"/>
    <property type="evidence" value="ECO:0007669"/>
    <property type="project" value="InterPro"/>
</dbReference>
<accession>A0AAF0IQT2</accession>
<dbReference type="SUPFAM" id="SSF69572">
    <property type="entry name" value="Activating enzymes of the ubiquitin-like proteins"/>
    <property type="match status" value="1"/>
</dbReference>
<evidence type="ECO:0000259" key="2">
    <source>
        <dbReference type="Pfam" id="PF00899"/>
    </source>
</evidence>
<protein>
    <submittedName>
        <fullName evidence="3">Thiamine biosynthesis protein</fullName>
    </submittedName>
</protein>
<dbReference type="Gene3D" id="3.40.50.720">
    <property type="entry name" value="NAD(P)-binding Rossmann-like Domain"/>
    <property type="match status" value="1"/>
</dbReference>
<name>A0AAF0IQT2_9CAUD</name>